<sequence length="200" mass="22355">MNPSSNYAERIATEFDGILQYHEIFYIRSLGFAAERALHAFNRFAKAIQDDPHHPHVVASLQEALSHCAAVSRFFWLAVKDKLAVARAKTLREAFGISDDSPLRSRAIRNHVEHFDERLDRFLSADPMGQLCDFVIGPSDLADEEAAHVMLLVDPEAQIVVLFGEKHDFSGLTDCVQSVHKAAHHMDSHGGRLKPKSDGE</sequence>
<name>A0A1J5PRG4_9ZZZZ</name>
<evidence type="ECO:0008006" key="2">
    <source>
        <dbReference type="Google" id="ProtNLM"/>
    </source>
</evidence>
<comment type="caution">
    <text evidence="1">The sequence shown here is derived from an EMBL/GenBank/DDBJ whole genome shotgun (WGS) entry which is preliminary data.</text>
</comment>
<dbReference type="AlphaFoldDB" id="A0A1J5PRG4"/>
<reference evidence="1" key="1">
    <citation type="submission" date="2016-10" db="EMBL/GenBank/DDBJ databases">
        <title>Sequence of Gallionella enrichment culture.</title>
        <authorList>
            <person name="Poehlein A."/>
            <person name="Muehling M."/>
            <person name="Daniel R."/>
        </authorList>
    </citation>
    <scope>NUCLEOTIDE SEQUENCE</scope>
</reference>
<gene>
    <name evidence="1" type="ORF">GALL_446210</name>
</gene>
<protein>
    <recommendedName>
        <fullName evidence="2">HEPN AbiU2-like domain-containing protein</fullName>
    </recommendedName>
</protein>
<organism evidence="1">
    <name type="scientific">mine drainage metagenome</name>
    <dbReference type="NCBI Taxonomy" id="410659"/>
    <lineage>
        <taxon>unclassified sequences</taxon>
        <taxon>metagenomes</taxon>
        <taxon>ecological metagenomes</taxon>
    </lineage>
</organism>
<dbReference type="EMBL" id="MLJW01002753">
    <property type="protein sequence ID" value="OIQ73738.1"/>
    <property type="molecule type" value="Genomic_DNA"/>
</dbReference>
<proteinExistence type="predicted"/>
<evidence type="ECO:0000313" key="1">
    <source>
        <dbReference type="EMBL" id="OIQ73738.1"/>
    </source>
</evidence>
<accession>A0A1J5PRG4</accession>